<organism evidence="1 2">
    <name type="scientific">Planktothrix agardhii CCAP 1459/11A</name>
    <dbReference type="NCBI Taxonomy" id="282420"/>
    <lineage>
        <taxon>Bacteria</taxon>
        <taxon>Bacillati</taxon>
        <taxon>Cyanobacteriota</taxon>
        <taxon>Cyanophyceae</taxon>
        <taxon>Oscillatoriophycideae</taxon>
        <taxon>Oscillatoriales</taxon>
        <taxon>Microcoleaceae</taxon>
        <taxon>Planktothrix</taxon>
    </lineage>
</organism>
<comment type="caution">
    <text evidence="1">The sequence shown here is derived from an EMBL/GenBank/DDBJ whole genome shotgun (WGS) entry which is preliminary data.</text>
</comment>
<name>A0A4P5ZH52_PLAAG</name>
<evidence type="ECO:0000313" key="1">
    <source>
        <dbReference type="EMBL" id="GDZ95510.1"/>
    </source>
</evidence>
<protein>
    <submittedName>
        <fullName evidence="1">Uncharacterized protein</fullName>
    </submittedName>
</protein>
<reference evidence="2" key="1">
    <citation type="submission" date="2019-02" db="EMBL/GenBank/DDBJ databases">
        <title>Draft genome sequence of Planktothrix agardhii NIES-905.</title>
        <authorList>
            <person name="Yamaguchi H."/>
            <person name="Suzuki S."/>
            <person name="Kawachi M."/>
        </authorList>
    </citation>
    <scope>NUCLEOTIDE SEQUENCE [LARGE SCALE GENOMIC DNA]</scope>
    <source>
        <strain evidence="2">CCAP 1459/11A</strain>
    </source>
</reference>
<dbReference type="EMBL" id="BJCD01000060">
    <property type="protein sequence ID" value="GDZ95510.1"/>
    <property type="molecule type" value="Genomic_DNA"/>
</dbReference>
<proteinExistence type="predicted"/>
<dbReference type="Proteomes" id="UP000299794">
    <property type="component" value="Unassembled WGS sequence"/>
</dbReference>
<accession>A0A4P5ZH52</accession>
<evidence type="ECO:0000313" key="2">
    <source>
        <dbReference type="Proteomes" id="UP000299794"/>
    </source>
</evidence>
<dbReference type="AlphaFoldDB" id="A0A4P5ZH52"/>
<sequence>MPSYSDYEILCYDLRFLVQSLKPAVDILAAVKRTVIPKLHNLGFCFLATASTHKEFSGLMFAPQTIPASPAVLMCRSLKKRILKFVLILGVDCPLPYPHFPGLPIFLRRQYNWASLVRLSESIVTGGSVTIHILTQSLSRT</sequence>
<gene>
    <name evidence="1" type="ORF">PA905_39400</name>
</gene>